<organism evidence="2 3">
    <name type="scientific">Mucuna pruriens</name>
    <name type="common">Velvet bean</name>
    <name type="synonym">Dolichos pruriens</name>
    <dbReference type="NCBI Taxonomy" id="157652"/>
    <lineage>
        <taxon>Eukaryota</taxon>
        <taxon>Viridiplantae</taxon>
        <taxon>Streptophyta</taxon>
        <taxon>Embryophyta</taxon>
        <taxon>Tracheophyta</taxon>
        <taxon>Spermatophyta</taxon>
        <taxon>Magnoliopsida</taxon>
        <taxon>eudicotyledons</taxon>
        <taxon>Gunneridae</taxon>
        <taxon>Pentapetalae</taxon>
        <taxon>rosids</taxon>
        <taxon>fabids</taxon>
        <taxon>Fabales</taxon>
        <taxon>Fabaceae</taxon>
        <taxon>Papilionoideae</taxon>
        <taxon>50 kb inversion clade</taxon>
        <taxon>NPAAA clade</taxon>
        <taxon>indigoferoid/millettioid clade</taxon>
        <taxon>Phaseoleae</taxon>
        <taxon>Mucuna</taxon>
    </lineage>
</organism>
<dbReference type="Proteomes" id="UP000257109">
    <property type="component" value="Unassembled WGS sequence"/>
</dbReference>
<dbReference type="InterPro" id="IPR026055">
    <property type="entry name" value="FAR"/>
</dbReference>
<name>A0A371HGK4_MUCPR</name>
<sequence length="85" mass="10208">MFCQCSKDVYDENYRKVKRMIRVVELYKSNVFFKAVFDDTNTEKLRRAANLNMEVVKLDFDLKSIDWTDYLMNVHIPGLIKYAMK</sequence>
<dbReference type="STRING" id="157652.A0A371HGK4"/>
<evidence type="ECO:0000313" key="2">
    <source>
        <dbReference type="EMBL" id="RDY01933.1"/>
    </source>
</evidence>
<feature type="domain" description="Fatty acyl-CoA reductase C-terminal" evidence="1">
    <location>
        <begin position="4"/>
        <end position="85"/>
    </location>
</feature>
<dbReference type="PANTHER" id="PTHR11011:SF84">
    <property type="entry name" value="ACYL-COA REDUCTASE-LIKE PROTEIN, PUTATIVE-RELATED"/>
    <property type="match status" value="1"/>
</dbReference>
<dbReference type="AlphaFoldDB" id="A0A371HGK4"/>
<dbReference type="PANTHER" id="PTHR11011">
    <property type="entry name" value="MALE STERILITY PROTEIN 2-RELATED"/>
    <property type="match status" value="1"/>
</dbReference>
<accession>A0A371HGK4</accession>
<evidence type="ECO:0000259" key="1">
    <source>
        <dbReference type="Pfam" id="PF03015"/>
    </source>
</evidence>
<dbReference type="GO" id="GO:0010345">
    <property type="term" value="P:suberin biosynthetic process"/>
    <property type="evidence" value="ECO:0007669"/>
    <property type="project" value="TreeGrafter"/>
</dbReference>
<dbReference type="InterPro" id="IPR033640">
    <property type="entry name" value="FAR_C"/>
</dbReference>
<dbReference type="Pfam" id="PF03015">
    <property type="entry name" value="Sterile"/>
    <property type="match status" value="1"/>
</dbReference>
<dbReference type="EMBL" id="QJKJ01002646">
    <property type="protein sequence ID" value="RDY01933.1"/>
    <property type="molecule type" value="Genomic_DNA"/>
</dbReference>
<reference evidence="2" key="1">
    <citation type="submission" date="2018-05" db="EMBL/GenBank/DDBJ databases">
        <title>Draft genome of Mucuna pruriens seed.</title>
        <authorList>
            <person name="Nnadi N.E."/>
            <person name="Vos R."/>
            <person name="Hasami M.H."/>
            <person name="Devisetty U.K."/>
            <person name="Aguiy J.C."/>
        </authorList>
    </citation>
    <scope>NUCLEOTIDE SEQUENCE [LARGE SCALE GENOMIC DNA]</scope>
    <source>
        <strain evidence="2">JCA_2017</strain>
    </source>
</reference>
<protein>
    <submittedName>
        <fullName evidence="2">Fatty acyl-CoA reductase 4</fullName>
    </submittedName>
</protein>
<comment type="caution">
    <text evidence="2">The sequence shown here is derived from an EMBL/GenBank/DDBJ whole genome shotgun (WGS) entry which is preliminary data.</text>
</comment>
<evidence type="ECO:0000313" key="3">
    <source>
        <dbReference type="Proteomes" id="UP000257109"/>
    </source>
</evidence>
<gene>
    <name evidence="2" type="primary">FAR4</name>
    <name evidence="2" type="ORF">CR513_14679</name>
</gene>
<dbReference type="GO" id="GO:0080019">
    <property type="term" value="F:alcohol-forming very long-chain fatty acyl-CoA reductase activity"/>
    <property type="evidence" value="ECO:0007669"/>
    <property type="project" value="InterPro"/>
</dbReference>
<feature type="non-terminal residue" evidence="2">
    <location>
        <position position="1"/>
    </location>
</feature>
<keyword evidence="3" id="KW-1185">Reference proteome</keyword>
<proteinExistence type="predicted"/>
<dbReference type="GO" id="GO:0035336">
    <property type="term" value="P:long-chain fatty-acyl-CoA metabolic process"/>
    <property type="evidence" value="ECO:0007669"/>
    <property type="project" value="TreeGrafter"/>
</dbReference>
<dbReference type="OrthoDB" id="429813at2759"/>